<dbReference type="Proteomes" id="UP000008315">
    <property type="component" value="Chromosome"/>
</dbReference>
<protein>
    <recommendedName>
        <fullName evidence="3">Sulfotransferase domain-containing protein</fullName>
    </recommendedName>
</protein>
<dbReference type="Pfam" id="PF00685">
    <property type="entry name" value="Sulfotransfer_1"/>
    <property type="match status" value="1"/>
</dbReference>
<dbReference type="PATRIC" id="fig|271065.3.peg.1569"/>
<reference evidence="5" key="1">
    <citation type="journal article" date="2012" name="J. Bacteriol.">
        <title>Genome sequence of the haloalkaliphilic methanotrophic bacterium Methylomicrobium alcaliphilum 20Z.</title>
        <authorList>
            <person name="Vuilleumier S."/>
            <person name="Khmelenina V.N."/>
            <person name="Bringel F."/>
            <person name="Reshetnikov A.S."/>
            <person name="Lajus A."/>
            <person name="Mangenot S."/>
            <person name="Rouy Z."/>
            <person name="Op den Camp H.J."/>
            <person name="Jetten M.S."/>
            <person name="Dispirito A.A."/>
            <person name="Dunfield P."/>
            <person name="Klotz M.G."/>
            <person name="Semrau J.D."/>
            <person name="Stein L.Y."/>
            <person name="Barbe V."/>
            <person name="Medigue C."/>
            <person name="Trotsenko Y.A."/>
            <person name="Kalyuzhnaya M.G."/>
        </authorList>
    </citation>
    <scope>NUCLEOTIDE SEQUENCE [LARGE SCALE GENOMIC DNA]</scope>
    <source>
        <strain evidence="5">DSM 19304 / NCIMB 14124 / VKM B-2133 / 20Z</strain>
    </source>
</reference>
<evidence type="ECO:0000259" key="3">
    <source>
        <dbReference type="Pfam" id="PF00685"/>
    </source>
</evidence>
<sequence length="325" mass="38405">MDDNYFYYKRKMLSRAYFLSAEYTSIHNGYISDDEEPSKIEYLSKWIEYQFLPHYFGYVPAWRKFVRKFSGKRTLPDFCVVGPIKSGTSDLAISVMLHPNVMTPLAKEILSSDIEKWRINYPTEKEKKVFTSRNKVALTPFLAPYLHWMELIYNISREQPETKIVLTLRDPVKRFYSQWKWEIFVAGKKRSNNLPFLNSFPNYVNKALSIFPEYPMFTACGFDPLQTSIYWKAVGYWVECFGQNNVLVLDVQDYFSDSNKFLNNIYDFVGLPSFEQPKFIDRVNENPLILPPPDEESIAKLRAFFEPYNQKLWHLLGKEFDWGAS</sequence>
<dbReference type="KEGG" id="mah:MEALZ_1529"/>
<evidence type="ECO:0000256" key="1">
    <source>
        <dbReference type="ARBA" id="ARBA00022679"/>
    </source>
</evidence>
<dbReference type="PANTHER" id="PTHR10605:SF56">
    <property type="entry name" value="BIFUNCTIONAL HEPARAN SULFATE N-DEACETYLASE_N-SULFOTRANSFERASE"/>
    <property type="match status" value="1"/>
</dbReference>
<dbReference type="InterPro" id="IPR027417">
    <property type="entry name" value="P-loop_NTPase"/>
</dbReference>
<dbReference type="PANTHER" id="PTHR10605">
    <property type="entry name" value="HEPARAN SULFATE SULFOTRANSFERASE"/>
    <property type="match status" value="1"/>
</dbReference>
<keyword evidence="5" id="KW-1185">Reference proteome</keyword>
<dbReference type="AlphaFoldDB" id="G4SYN1"/>
<dbReference type="InterPro" id="IPR000863">
    <property type="entry name" value="Sulfotransferase_dom"/>
</dbReference>
<accession>G4SYN1</accession>
<gene>
    <name evidence="4" type="ordered locus">MEALZ_1529</name>
</gene>
<organism evidence="4 5">
    <name type="scientific">Methylotuvimicrobium alcaliphilum (strain DSM 19304 / NCIMB 14124 / VKM B-2133 / 20Z)</name>
    <name type="common">Methylomicrobium alcaliphilum</name>
    <dbReference type="NCBI Taxonomy" id="1091494"/>
    <lineage>
        <taxon>Bacteria</taxon>
        <taxon>Pseudomonadati</taxon>
        <taxon>Pseudomonadota</taxon>
        <taxon>Gammaproteobacteria</taxon>
        <taxon>Methylococcales</taxon>
        <taxon>Methylococcaceae</taxon>
        <taxon>Methylotuvimicrobium</taxon>
    </lineage>
</organism>
<dbReference type="Gene3D" id="3.40.50.300">
    <property type="entry name" value="P-loop containing nucleotide triphosphate hydrolases"/>
    <property type="match status" value="1"/>
</dbReference>
<dbReference type="EMBL" id="FO082060">
    <property type="protein sequence ID" value="CCE23217.1"/>
    <property type="molecule type" value="Genomic_DNA"/>
</dbReference>
<proteinExistence type="predicted"/>
<dbReference type="InterPro" id="IPR037359">
    <property type="entry name" value="NST/OST"/>
</dbReference>
<evidence type="ECO:0000313" key="5">
    <source>
        <dbReference type="Proteomes" id="UP000008315"/>
    </source>
</evidence>
<keyword evidence="2" id="KW-0325">Glycoprotein</keyword>
<dbReference type="STRING" id="1091494.MEALZ_1529"/>
<dbReference type="HOGENOM" id="CLU_825867_0_0_6"/>
<dbReference type="GO" id="GO:0008146">
    <property type="term" value="F:sulfotransferase activity"/>
    <property type="evidence" value="ECO:0007669"/>
    <property type="project" value="InterPro"/>
</dbReference>
<keyword evidence="1" id="KW-0808">Transferase</keyword>
<dbReference type="SUPFAM" id="SSF52540">
    <property type="entry name" value="P-loop containing nucleoside triphosphate hydrolases"/>
    <property type="match status" value="1"/>
</dbReference>
<evidence type="ECO:0000256" key="2">
    <source>
        <dbReference type="ARBA" id="ARBA00023180"/>
    </source>
</evidence>
<evidence type="ECO:0000313" key="4">
    <source>
        <dbReference type="EMBL" id="CCE23217.1"/>
    </source>
</evidence>
<name>G4SYN1_META2</name>
<feature type="domain" description="Sulfotransferase" evidence="3">
    <location>
        <begin position="76"/>
        <end position="272"/>
    </location>
</feature>